<dbReference type="EC" id="3.2.1.52" evidence="3"/>
<organism evidence="7 8">
    <name type="scientific">Sumerlaea chitinivorans</name>
    <dbReference type="NCBI Taxonomy" id="2250252"/>
    <lineage>
        <taxon>Bacteria</taxon>
        <taxon>Candidatus Sumerlaeota</taxon>
        <taxon>Candidatus Sumerlaeia</taxon>
        <taxon>Candidatus Sumerlaeales</taxon>
        <taxon>Candidatus Sumerlaeaceae</taxon>
        <taxon>Candidatus Sumerlaea</taxon>
    </lineage>
</organism>
<dbReference type="InterPro" id="IPR050226">
    <property type="entry name" value="NagZ_Beta-hexosaminidase"/>
</dbReference>
<dbReference type="Proteomes" id="UP000262583">
    <property type="component" value="Chromosome"/>
</dbReference>
<evidence type="ECO:0000259" key="6">
    <source>
        <dbReference type="Pfam" id="PF00933"/>
    </source>
</evidence>
<gene>
    <name evidence="7" type="ORF">BRCON_0850</name>
</gene>
<dbReference type="KEGG" id="schv:BRCON_0850"/>
<dbReference type="PANTHER" id="PTHR30480">
    <property type="entry name" value="BETA-HEXOSAMINIDASE-RELATED"/>
    <property type="match status" value="1"/>
</dbReference>
<evidence type="ECO:0000256" key="4">
    <source>
        <dbReference type="ARBA" id="ARBA00022801"/>
    </source>
</evidence>
<dbReference type="AlphaFoldDB" id="A0A2Z4Y323"/>
<dbReference type="GO" id="GO:0004563">
    <property type="term" value="F:beta-N-acetylhexosaminidase activity"/>
    <property type="evidence" value="ECO:0007669"/>
    <property type="project" value="UniProtKB-EC"/>
</dbReference>
<evidence type="ECO:0000256" key="2">
    <source>
        <dbReference type="ARBA" id="ARBA00005336"/>
    </source>
</evidence>
<feature type="domain" description="Glycoside hydrolase family 3 N-terminal" evidence="6">
    <location>
        <begin position="51"/>
        <end position="322"/>
    </location>
</feature>
<keyword evidence="5" id="KW-0326">Glycosidase</keyword>
<dbReference type="Gene3D" id="3.40.50.1700">
    <property type="entry name" value="Glycoside hydrolase family 3 C-terminal domain"/>
    <property type="match status" value="1"/>
</dbReference>
<dbReference type="Pfam" id="PF00933">
    <property type="entry name" value="Glyco_hydro_3"/>
    <property type="match status" value="1"/>
</dbReference>
<dbReference type="GO" id="GO:0009254">
    <property type="term" value="P:peptidoglycan turnover"/>
    <property type="evidence" value="ECO:0007669"/>
    <property type="project" value="TreeGrafter"/>
</dbReference>
<comment type="similarity">
    <text evidence="2">Belongs to the glycosyl hydrolase 3 family.</text>
</comment>
<dbReference type="GO" id="GO:0005975">
    <property type="term" value="P:carbohydrate metabolic process"/>
    <property type="evidence" value="ECO:0007669"/>
    <property type="project" value="InterPro"/>
</dbReference>
<evidence type="ECO:0000256" key="5">
    <source>
        <dbReference type="ARBA" id="ARBA00023295"/>
    </source>
</evidence>
<name>A0A2Z4Y323_SUMC1</name>
<dbReference type="EMBL" id="CP030759">
    <property type="protein sequence ID" value="AXA35627.1"/>
    <property type="molecule type" value="Genomic_DNA"/>
</dbReference>
<keyword evidence="4" id="KW-0378">Hydrolase</keyword>
<dbReference type="Gene3D" id="3.20.20.300">
    <property type="entry name" value="Glycoside hydrolase, family 3, N-terminal domain"/>
    <property type="match status" value="1"/>
</dbReference>
<dbReference type="InterPro" id="IPR001764">
    <property type="entry name" value="Glyco_hydro_3_N"/>
</dbReference>
<evidence type="ECO:0000256" key="1">
    <source>
        <dbReference type="ARBA" id="ARBA00001231"/>
    </source>
</evidence>
<evidence type="ECO:0000313" key="8">
    <source>
        <dbReference type="Proteomes" id="UP000262583"/>
    </source>
</evidence>
<dbReference type="InterPro" id="IPR017853">
    <property type="entry name" value="GH"/>
</dbReference>
<dbReference type="PROSITE" id="PS00775">
    <property type="entry name" value="GLYCOSYL_HYDROL_F3"/>
    <property type="match status" value="1"/>
</dbReference>
<proteinExistence type="inferred from homology"/>
<dbReference type="PANTHER" id="PTHR30480:SF13">
    <property type="entry name" value="BETA-HEXOSAMINIDASE"/>
    <property type="match status" value="1"/>
</dbReference>
<sequence>MALAVRNLVDSMSLEEKVGQVFIFTLKNLRQALNDLQLHPGGFVRIYSDALTVAKQNLALQSATRIPLWLAADFEQGVAPTVSGGIHAVPAMGLGATGDTAHTFAVAKAIAEEASALGVNLNFMPVVDVNTDPRNPVINIRSFGEDPHAVAQHGIAFMRGLNAGGLVACAKHFPGHGATHVDSHSGLPVIDGTVERLWNVELLPFREAIAAGIPMIMTGHLSVPALDESGKAATLSPIILQKVLRGELGFKGVIISDALDMGAIANAMSEEDAVVSAFNAGCDILLMPREPRRATQALLEAVRSGRVSESRLDEAVKRILSLKAAVGLFEKPFAHLDLTSIAARLDNDEHRGVVRAAAMAAISLVSHSGHLFPISPDASLGIMIVGNDDPHPRQIFAEPRTFADHCAALASHVRVVDCTEFGKNTEASDRIQRQVDQLVCESDVLILSAYVRVRIGSGSVELPHIYEPLLNRFLSSNSRKCVVSFGHPYLFRTFRGVDACVCAYGNSDLIQECTARLMFGHGQFMGRLPVSLD</sequence>
<dbReference type="InterPro" id="IPR036881">
    <property type="entry name" value="Glyco_hydro_3_C_sf"/>
</dbReference>
<protein>
    <recommendedName>
        <fullName evidence="3">beta-N-acetylhexosaminidase</fullName>
        <ecNumber evidence="3">3.2.1.52</ecNumber>
    </recommendedName>
</protein>
<reference evidence="7 8" key="1">
    <citation type="submission" date="2018-05" db="EMBL/GenBank/DDBJ databases">
        <title>A metagenomic window into the 2 km-deep terrestrial subsurface aquifer revealed taxonomically and functionally diverse microbial community comprising novel uncultured bacterial lineages.</title>
        <authorList>
            <person name="Kadnikov V.V."/>
            <person name="Mardanov A.V."/>
            <person name="Beletsky A.V."/>
            <person name="Banks D."/>
            <person name="Pimenov N.V."/>
            <person name="Frank Y.A."/>
            <person name="Karnachuk O.V."/>
            <person name="Ravin N.V."/>
        </authorList>
    </citation>
    <scope>NUCLEOTIDE SEQUENCE [LARGE SCALE GENOMIC DNA]</scope>
    <source>
        <strain evidence="7">BY</strain>
    </source>
</reference>
<dbReference type="SUPFAM" id="SSF51445">
    <property type="entry name" value="(Trans)glycosidases"/>
    <property type="match status" value="1"/>
</dbReference>
<dbReference type="InterPro" id="IPR036962">
    <property type="entry name" value="Glyco_hydro_3_N_sf"/>
</dbReference>
<dbReference type="InterPro" id="IPR019800">
    <property type="entry name" value="Glyco_hydro_3_AS"/>
</dbReference>
<evidence type="ECO:0000256" key="3">
    <source>
        <dbReference type="ARBA" id="ARBA00012663"/>
    </source>
</evidence>
<evidence type="ECO:0000313" key="7">
    <source>
        <dbReference type="EMBL" id="AXA35627.1"/>
    </source>
</evidence>
<comment type="catalytic activity">
    <reaction evidence="1">
        <text>Hydrolysis of terminal non-reducing N-acetyl-D-hexosamine residues in N-acetyl-beta-D-hexosaminides.</text>
        <dbReference type="EC" id="3.2.1.52"/>
    </reaction>
</comment>
<accession>A0A2Z4Y323</accession>